<proteinExistence type="predicted"/>
<dbReference type="Proteomes" id="UP000766486">
    <property type="component" value="Unassembled WGS sequence"/>
</dbReference>
<dbReference type="EMBL" id="CABFNS010000778">
    <property type="protein sequence ID" value="VUC27985.1"/>
    <property type="molecule type" value="Genomic_DNA"/>
</dbReference>
<keyword evidence="2" id="KW-1185">Reference proteome</keyword>
<sequence length="549" mass="63365">MKKSTEYLDIFAVRNPSFKETAFDDERRHVLFREEIIDLLRQIYPSLPWELGAQITKYCIHEYAVAHILSRLGKDASRTFNPQNNVWAKYVNFEGVRYIHSLFNEDDEEFDKTGKKELVFDAGRGQLVDAIFINRTSLGIQDIIFGNSSERPLVSQQPGVWWKIMHFQHGATLRTDMDGIKLREIMSDSDERPYGHRVIKEVLWPTPTHYLRHILVPEQIFYARSFMDRDSRYMSRRMASVDLEVSGAFGLSFALCGLNPQHPIFTIHSHLAGEKTLFYREMDRKLEKHVIWQYVPLQPTESIIEIWAKKTEREWDEHSGTLVTDSQPLADYWLLVATNKGRAHRIGTANDDPTQQWNLLYASASGIKRIFFDHPDDSLYGTWSLGFDSQDPASELLPLTEPTAISPCLSRESGLIAHDCRTLCSSVMLNNVVEVTACLRKPEAWSTDRRKIVSGLLLYFADGHTERLGEARIEYLRRPIKVLDPSHVLCLGLGMDLVRSCTIRPAHELSQEDVIEIPLQGMLEWCFSREKIWIWYNGSLVLPVIHDEV</sequence>
<evidence type="ECO:0000313" key="2">
    <source>
        <dbReference type="Proteomes" id="UP000766486"/>
    </source>
</evidence>
<evidence type="ECO:0000313" key="1">
    <source>
        <dbReference type="EMBL" id="VUC27985.1"/>
    </source>
</evidence>
<reference evidence="1 2" key="1">
    <citation type="submission" date="2019-06" db="EMBL/GenBank/DDBJ databases">
        <authorList>
            <person name="Broberg M."/>
        </authorList>
    </citation>
    <scope>NUCLEOTIDE SEQUENCE [LARGE SCALE GENOMIC DNA]</scope>
</reference>
<organism evidence="1 2">
    <name type="scientific">Bionectria ochroleuca</name>
    <name type="common">Gliocladium roseum</name>
    <dbReference type="NCBI Taxonomy" id="29856"/>
    <lineage>
        <taxon>Eukaryota</taxon>
        <taxon>Fungi</taxon>
        <taxon>Dikarya</taxon>
        <taxon>Ascomycota</taxon>
        <taxon>Pezizomycotina</taxon>
        <taxon>Sordariomycetes</taxon>
        <taxon>Hypocreomycetidae</taxon>
        <taxon>Hypocreales</taxon>
        <taxon>Bionectriaceae</taxon>
        <taxon>Clonostachys</taxon>
    </lineage>
</organism>
<accession>A0ABY6UD74</accession>
<name>A0ABY6UD74_BIOOC</name>
<gene>
    <name evidence="1" type="ORF">CLO192961_LOCUS223478</name>
</gene>
<comment type="caution">
    <text evidence="1">The sequence shown here is derived from an EMBL/GenBank/DDBJ whole genome shotgun (WGS) entry which is preliminary data.</text>
</comment>
<protein>
    <submittedName>
        <fullName evidence="1">Uncharacterized protein</fullName>
    </submittedName>
</protein>